<dbReference type="EMBL" id="AQQX01000003">
    <property type="protein sequence ID" value="KGM49013.1"/>
    <property type="molecule type" value="Genomic_DNA"/>
</dbReference>
<dbReference type="InterPro" id="IPR023606">
    <property type="entry name" value="CoA-Trfase_III_dom_1_sf"/>
</dbReference>
<dbReference type="OrthoDB" id="9806585at2"/>
<comment type="caution">
    <text evidence="1">The sequence shown here is derived from an EMBL/GenBank/DDBJ whole genome shotgun (WGS) entry which is preliminary data.</text>
</comment>
<reference evidence="1 2" key="1">
    <citation type="journal article" date="2015" name="Antonie Van Leeuwenhoek">
        <title>Pseudooceanicola atlanticus gen. nov. sp. nov., isolated from surface seawater of the Atlantic Ocean and reclassification of Oceanicola batsensis, Oceanicola marinus, Oceanicola nitratireducens, Oceanicola nanhaiensis, Oceanicola antarcticus and Oceanicola flagellatus, as Pseudooceanicola batsensis comb. nov., Pseudooceanicola marinus comb. nov., Pseudooceanicola nitratireducens comb. nov., Pseudooceanicola nanhaiensis comb. nov., Pseudooceanicola antarcticus comb. nov., and Pseudooceanicola flagellatus comb. nov.</title>
        <authorList>
            <person name="Lai Q."/>
            <person name="Li G."/>
            <person name="Liu X."/>
            <person name="Du Y."/>
            <person name="Sun F."/>
            <person name="Shao Z."/>
        </authorList>
    </citation>
    <scope>NUCLEOTIDE SEQUENCE [LARGE SCALE GENOMIC DNA]</scope>
    <source>
        <strain evidence="1 2">22II-s11g</strain>
    </source>
</reference>
<dbReference type="InterPro" id="IPR003673">
    <property type="entry name" value="CoA-Trfase_fam_III"/>
</dbReference>
<dbReference type="STRING" id="1461694.ATO9_09995"/>
<proteinExistence type="predicted"/>
<dbReference type="Gene3D" id="3.40.50.10540">
    <property type="entry name" value="Crotonobetainyl-coa:carnitine coa-transferase, domain 1"/>
    <property type="match status" value="1"/>
</dbReference>
<dbReference type="Pfam" id="PF02515">
    <property type="entry name" value="CoA_transf_3"/>
    <property type="match status" value="1"/>
</dbReference>
<dbReference type="SUPFAM" id="SSF89796">
    <property type="entry name" value="CoA-transferase family III (CaiB/BaiF)"/>
    <property type="match status" value="1"/>
</dbReference>
<dbReference type="RefSeq" id="WP_043747933.1">
    <property type="nucleotide sequence ID" value="NZ_AQQX01000003.1"/>
</dbReference>
<organism evidence="1 2">
    <name type="scientific">Pseudooceanicola atlanticus</name>
    <dbReference type="NCBI Taxonomy" id="1461694"/>
    <lineage>
        <taxon>Bacteria</taxon>
        <taxon>Pseudomonadati</taxon>
        <taxon>Pseudomonadota</taxon>
        <taxon>Alphaproteobacteria</taxon>
        <taxon>Rhodobacterales</taxon>
        <taxon>Paracoccaceae</taxon>
        <taxon>Pseudooceanicola</taxon>
    </lineage>
</organism>
<dbReference type="GO" id="GO:0003824">
    <property type="term" value="F:catalytic activity"/>
    <property type="evidence" value="ECO:0007669"/>
    <property type="project" value="InterPro"/>
</dbReference>
<dbReference type="Proteomes" id="UP000030004">
    <property type="component" value="Unassembled WGS sequence"/>
</dbReference>
<evidence type="ECO:0008006" key="3">
    <source>
        <dbReference type="Google" id="ProtNLM"/>
    </source>
</evidence>
<dbReference type="InterPro" id="IPR044855">
    <property type="entry name" value="CoA-Trfase_III_dom3_sf"/>
</dbReference>
<keyword evidence="2" id="KW-1185">Reference proteome</keyword>
<name>A0A0A0EFX8_9RHOB</name>
<dbReference type="Gene3D" id="3.30.1540.10">
    <property type="entry name" value="formyl-coa transferase, domain 3"/>
    <property type="match status" value="1"/>
</dbReference>
<dbReference type="PANTHER" id="PTHR48228">
    <property type="entry name" value="SUCCINYL-COA--D-CITRAMALATE COA-TRANSFERASE"/>
    <property type="match status" value="1"/>
</dbReference>
<dbReference type="PANTHER" id="PTHR48228:SF5">
    <property type="entry name" value="ALPHA-METHYLACYL-COA RACEMASE"/>
    <property type="match status" value="1"/>
</dbReference>
<evidence type="ECO:0000313" key="1">
    <source>
        <dbReference type="EMBL" id="KGM49013.1"/>
    </source>
</evidence>
<dbReference type="InterPro" id="IPR050509">
    <property type="entry name" value="CoA-transferase_III"/>
</dbReference>
<protein>
    <recommendedName>
        <fullName evidence="3">Carnitine dehydratase</fullName>
    </recommendedName>
</protein>
<dbReference type="eggNOG" id="COG1804">
    <property type="taxonomic scope" value="Bacteria"/>
</dbReference>
<evidence type="ECO:0000313" key="2">
    <source>
        <dbReference type="Proteomes" id="UP000030004"/>
    </source>
</evidence>
<gene>
    <name evidence="1" type="ORF">ATO9_09995</name>
</gene>
<accession>A0A0A0EFX8</accession>
<dbReference type="AlphaFoldDB" id="A0A0A0EFX8"/>
<sequence>MSFPLEGLKVIDFSELLPGPFLSQCLAEMGAEVVKVERPEHGDGLRRSSPGLFKLVNRGKGSLALNLKLDADRARALDLVQQMDVMIEGFRPGVMDRLGLGWEEVRAVNPGCVYISMSGFGATGPWVKAPGHDLNYLALAGVTSLCGTPDGAPEHTFGLPVADLGGALYGLSSVLAAIIQRDRTGEGQHIDLSITDCLAHWVNTRRGPYNHGDIHDLEAQRRVALVRPAYGVFACVDGAVSVASLETHFWKNTCAALDMGPFDTPDYDALERRRAEAEAINARLAQQIAPMTRDAAMELFEKHDVPASPVLGVDEAAKSAHFKARGLMIDSDAGPITPFPVRLHGMGPISPSAPDLNVSDGTY</sequence>